<protein>
    <recommendedName>
        <fullName evidence="3">Ubiquitin-like domain-containing protein</fullName>
    </recommendedName>
</protein>
<dbReference type="PRINTS" id="PR00348">
    <property type="entry name" value="UBIQUITIN"/>
</dbReference>
<dbReference type="SUPFAM" id="SSF54236">
    <property type="entry name" value="Ubiquitin-like"/>
    <property type="match status" value="1"/>
</dbReference>
<dbReference type="Proteomes" id="UP000245207">
    <property type="component" value="Unassembled WGS sequence"/>
</dbReference>
<evidence type="ECO:0000313" key="4">
    <source>
        <dbReference type="EMBL" id="PWA70197.1"/>
    </source>
</evidence>
<name>A0A2U1N9Q0_ARTAN</name>
<evidence type="ECO:0000256" key="1">
    <source>
        <dbReference type="ARBA" id="ARBA00022499"/>
    </source>
</evidence>
<reference evidence="4 5" key="1">
    <citation type="journal article" date="2018" name="Mol. Plant">
        <title>The genome of Artemisia annua provides insight into the evolution of Asteraceae family and artemisinin biosynthesis.</title>
        <authorList>
            <person name="Shen Q."/>
            <person name="Zhang L."/>
            <person name="Liao Z."/>
            <person name="Wang S."/>
            <person name="Yan T."/>
            <person name="Shi P."/>
            <person name="Liu M."/>
            <person name="Fu X."/>
            <person name="Pan Q."/>
            <person name="Wang Y."/>
            <person name="Lv Z."/>
            <person name="Lu X."/>
            <person name="Zhang F."/>
            <person name="Jiang W."/>
            <person name="Ma Y."/>
            <person name="Chen M."/>
            <person name="Hao X."/>
            <person name="Li L."/>
            <person name="Tang Y."/>
            <person name="Lv G."/>
            <person name="Zhou Y."/>
            <person name="Sun X."/>
            <person name="Brodelius P.E."/>
            <person name="Rose J.K.C."/>
            <person name="Tang K."/>
        </authorList>
    </citation>
    <scope>NUCLEOTIDE SEQUENCE [LARGE SCALE GENOMIC DNA]</scope>
    <source>
        <strain evidence="5">cv. Huhao1</strain>
        <tissue evidence="4">Leaf</tissue>
    </source>
</reference>
<sequence length="221" mass="25973">MYNTCEAPYNHTPLTRSCFNYFCKDWLHQLQMKTPLQIKQQHPYKKHTKRLDDSRLVGFNVVDPSSFVIEWYCLYLILRSNQLFDSARSRERAGEKVHRVAGQSNHQPFLSVQCSNNFDLCYNLLATKRKNRLIFAGKQLEDDRTLADYNIQKEISANFVCGLDIGYNKVRNISGYRVIEKSTLHLVLRLRGGTRRTTVESYLVELGKKYNQYKTVCRKFL</sequence>
<keyword evidence="1" id="KW-1017">Isopeptide bond</keyword>
<dbReference type="STRING" id="35608.A0A2U1N9Q0"/>
<keyword evidence="5" id="KW-1185">Reference proteome</keyword>
<gene>
    <name evidence="4" type="ORF">CTI12_AA292890</name>
</gene>
<accession>A0A2U1N9Q0</accession>
<dbReference type="InterPro" id="IPR019956">
    <property type="entry name" value="Ubiquitin_dom"/>
</dbReference>
<dbReference type="InterPro" id="IPR050158">
    <property type="entry name" value="Ubiquitin_ubiquitin-like"/>
</dbReference>
<dbReference type="Pfam" id="PF00240">
    <property type="entry name" value="ubiquitin"/>
    <property type="match status" value="1"/>
</dbReference>
<dbReference type="AlphaFoldDB" id="A0A2U1N9Q0"/>
<dbReference type="Gene3D" id="3.10.20.90">
    <property type="entry name" value="Phosphatidylinositol 3-kinase Catalytic Subunit, Chain A, domain 1"/>
    <property type="match status" value="1"/>
</dbReference>
<dbReference type="PANTHER" id="PTHR10666">
    <property type="entry name" value="UBIQUITIN"/>
    <property type="match status" value="1"/>
</dbReference>
<dbReference type="EMBL" id="PKPP01003287">
    <property type="protein sequence ID" value="PWA70197.1"/>
    <property type="molecule type" value="Genomic_DNA"/>
</dbReference>
<dbReference type="OrthoDB" id="604226at2759"/>
<keyword evidence="2" id="KW-0832">Ubl conjugation</keyword>
<proteinExistence type="predicted"/>
<dbReference type="PROSITE" id="PS50053">
    <property type="entry name" value="UBIQUITIN_2"/>
    <property type="match status" value="1"/>
</dbReference>
<dbReference type="InterPro" id="IPR029071">
    <property type="entry name" value="Ubiquitin-like_domsf"/>
</dbReference>
<feature type="domain" description="Ubiquitin-like" evidence="3">
    <location>
        <begin position="132"/>
        <end position="154"/>
    </location>
</feature>
<comment type="caution">
    <text evidence="4">The sequence shown here is derived from an EMBL/GenBank/DDBJ whole genome shotgun (WGS) entry which is preliminary data.</text>
</comment>
<evidence type="ECO:0000256" key="2">
    <source>
        <dbReference type="ARBA" id="ARBA00022843"/>
    </source>
</evidence>
<evidence type="ECO:0000313" key="5">
    <source>
        <dbReference type="Proteomes" id="UP000245207"/>
    </source>
</evidence>
<evidence type="ECO:0000259" key="3">
    <source>
        <dbReference type="PROSITE" id="PS50053"/>
    </source>
</evidence>
<dbReference type="GO" id="GO:0003729">
    <property type="term" value="F:mRNA binding"/>
    <property type="evidence" value="ECO:0007669"/>
    <property type="project" value="UniProtKB-ARBA"/>
</dbReference>
<dbReference type="InterPro" id="IPR000626">
    <property type="entry name" value="Ubiquitin-like_dom"/>
</dbReference>
<organism evidence="4 5">
    <name type="scientific">Artemisia annua</name>
    <name type="common">Sweet wormwood</name>
    <dbReference type="NCBI Taxonomy" id="35608"/>
    <lineage>
        <taxon>Eukaryota</taxon>
        <taxon>Viridiplantae</taxon>
        <taxon>Streptophyta</taxon>
        <taxon>Embryophyta</taxon>
        <taxon>Tracheophyta</taxon>
        <taxon>Spermatophyta</taxon>
        <taxon>Magnoliopsida</taxon>
        <taxon>eudicotyledons</taxon>
        <taxon>Gunneridae</taxon>
        <taxon>Pentapetalae</taxon>
        <taxon>asterids</taxon>
        <taxon>campanulids</taxon>
        <taxon>Asterales</taxon>
        <taxon>Asteraceae</taxon>
        <taxon>Asteroideae</taxon>
        <taxon>Anthemideae</taxon>
        <taxon>Artemisiinae</taxon>
        <taxon>Artemisia</taxon>
    </lineage>
</organism>